<feature type="domain" description="UBX" evidence="1">
    <location>
        <begin position="43"/>
        <end position="108"/>
    </location>
</feature>
<sequence>MHAAAVYRDFQENHWRMKKLRAKLPKEPMANDPDAITIQLTSNGRKNIRRFSIHHSLQSLLDYAGSRGYFEDKVRIFTSDMPRRDIATLDKTMSFKNLKWSRHSRLTIETI</sequence>
<reference evidence="2" key="1">
    <citation type="journal article" date="2013" name="Genetics">
        <title>The draft genome and transcriptome of Panagrellus redivivus are shaped by the harsh demands of a free-living lifestyle.</title>
        <authorList>
            <person name="Srinivasan J."/>
            <person name="Dillman A.R."/>
            <person name="Macchietto M.G."/>
            <person name="Heikkinen L."/>
            <person name="Lakso M."/>
            <person name="Fracchia K.M."/>
            <person name="Antoshechkin I."/>
            <person name="Mortazavi A."/>
            <person name="Wong G."/>
            <person name="Sternberg P.W."/>
        </authorList>
    </citation>
    <scope>NUCLEOTIDE SEQUENCE [LARGE SCALE GENOMIC DNA]</scope>
    <source>
        <strain evidence="2">MT8872</strain>
    </source>
</reference>
<dbReference type="Proteomes" id="UP000492821">
    <property type="component" value="Unassembled WGS sequence"/>
</dbReference>
<dbReference type="Pfam" id="PF00789">
    <property type="entry name" value="UBX"/>
    <property type="match status" value="1"/>
</dbReference>
<dbReference type="PROSITE" id="PS50033">
    <property type="entry name" value="UBX"/>
    <property type="match status" value="1"/>
</dbReference>
<dbReference type="InterPro" id="IPR029071">
    <property type="entry name" value="Ubiquitin-like_domsf"/>
</dbReference>
<name>A0A7E4VNU6_PANRE</name>
<dbReference type="AlphaFoldDB" id="A0A7E4VNU6"/>
<evidence type="ECO:0000259" key="1">
    <source>
        <dbReference type="PROSITE" id="PS50033"/>
    </source>
</evidence>
<evidence type="ECO:0000313" key="2">
    <source>
        <dbReference type="Proteomes" id="UP000492821"/>
    </source>
</evidence>
<evidence type="ECO:0000313" key="3">
    <source>
        <dbReference type="WBParaSite" id="Pan_g23135.t1"/>
    </source>
</evidence>
<proteinExistence type="predicted"/>
<keyword evidence="2" id="KW-1185">Reference proteome</keyword>
<dbReference type="InterPro" id="IPR001012">
    <property type="entry name" value="UBX_dom"/>
</dbReference>
<protein>
    <submittedName>
        <fullName evidence="3">UBX domain-containing protein</fullName>
    </submittedName>
</protein>
<reference evidence="3" key="2">
    <citation type="submission" date="2020-10" db="UniProtKB">
        <authorList>
            <consortium name="WormBaseParasite"/>
        </authorList>
    </citation>
    <scope>IDENTIFICATION</scope>
</reference>
<accession>A0A7E4VNU6</accession>
<dbReference type="WBParaSite" id="Pan_g23135.t1">
    <property type="protein sequence ID" value="Pan_g23135.t1"/>
    <property type="gene ID" value="Pan_g23135"/>
</dbReference>
<organism evidence="2 3">
    <name type="scientific">Panagrellus redivivus</name>
    <name type="common">Microworm</name>
    <dbReference type="NCBI Taxonomy" id="6233"/>
    <lineage>
        <taxon>Eukaryota</taxon>
        <taxon>Metazoa</taxon>
        <taxon>Ecdysozoa</taxon>
        <taxon>Nematoda</taxon>
        <taxon>Chromadorea</taxon>
        <taxon>Rhabditida</taxon>
        <taxon>Tylenchina</taxon>
        <taxon>Panagrolaimomorpha</taxon>
        <taxon>Panagrolaimoidea</taxon>
        <taxon>Panagrolaimidae</taxon>
        <taxon>Panagrellus</taxon>
    </lineage>
</organism>
<dbReference type="SUPFAM" id="SSF54236">
    <property type="entry name" value="Ubiquitin-like"/>
    <property type="match status" value="1"/>
</dbReference>
<dbReference type="Gene3D" id="3.10.20.90">
    <property type="entry name" value="Phosphatidylinositol 3-kinase Catalytic Subunit, Chain A, domain 1"/>
    <property type="match status" value="1"/>
</dbReference>